<accession>L1LG05</accession>
<evidence type="ECO:0000256" key="1">
    <source>
        <dbReference type="SAM" id="Phobius"/>
    </source>
</evidence>
<feature type="transmembrane region" description="Helical" evidence="1">
    <location>
        <begin position="827"/>
        <end position="845"/>
    </location>
</feature>
<sequence length="874" mass="100990">MEKFTIYIDKNPGNTLINVYNKDGRHYYDIDDNKVILTEDSCPDGLEIYKAITHSLQNGAKIKCIKQKDQILSDFNGEYDSVSVCYWMKDSSYEHPLLIHVKCGNSHAYFANNGDNTWKKIKREDGKDTEQLKGKLLDKKLDEINCNVNSFIYIDISRTYKYPYNSYCTSTINVIEDNSMVEDGFVAYEHLDNTRTSFGINRFWNGEDYVKFATPSLTVYSVSKVVVWFWIRDIEKKNPLLICIKSGNTLFYYSHSTNELWSTIQIRVLHISRVLDLENCRRNNAHILDISDYTTNAECTVCQKELSRVLKSKNSCNYTTYSYSPKYSDKNNISIAFFVVFDTRQIGLPVVSGLRNLSVYYYPKVKGIPLLISFQSQGEEWYERTNLKNVWRKVYDKDALRSDDWPNSLLPELLTKIAINLEITTGTYVHLGETVYVEKDEIEGYYCKFTHKLKGEYPFIMENITHNRASLAGIPTSDPILSVSVVYWTESFDFDVPLLVILKNCDDKLAYYINNEDIWKPFNGAEYDIRGIVGQYNCELNGVHALDISKMESYKCLNPTCSTLISVRKDISKENIKHGFIKCTSTCDNQDSFSVHTFTSNNVKQDGIALKDKIYEFCTYFCTENSGSPALIYFSSPLNCWYRRTMEHKNDWEVVDLESQPINENDIVSIQRNILIPISPCVTIETDKILRKGGVSKYYDYEAEVEIQFTEKDTVPGYHKYVHEVQNGTFILKHTLYENIVIEDVISEDPLDSVSVFYASNDSEKRIPLLLELSTFYGACTYYEENMETKMWTAVPLGSISRLDGKNLADTLDQIYKRYFPVPSCKIFLGICGAAGALGLLWNFIPRIKSEKKFYQKINMLTYKLLSKRYKSVQ</sequence>
<keyword evidence="1" id="KW-1133">Transmembrane helix</keyword>
<organism evidence="2 3">
    <name type="scientific">Theileria equi strain WA</name>
    <dbReference type="NCBI Taxonomy" id="1537102"/>
    <lineage>
        <taxon>Eukaryota</taxon>
        <taxon>Sar</taxon>
        <taxon>Alveolata</taxon>
        <taxon>Apicomplexa</taxon>
        <taxon>Aconoidasida</taxon>
        <taxon>Piroplasmida</taxon>
        <taxon>Theileriidae</taxon>
        <taxon>Theileria</taxon>
    </lineage>
</organism>
<keyword evidence="3" id="KW-1185">Reference proteome</keyword>
<dbReference type="GeneID" id="15807643"/>
<dbReference type="RefSeq" id="XP_004833647.1">
    <property type="nucleotide sequence ID" value="XM_004833590.1"/>
</dbReference>
<dbReference type="Proteomes" id="UP000031512">
    <property type="component" value="Unassembled WGS sequence"/>
</dbReference>
<keyword evidence="1" id="KW-0812">Transmembrane</keyword>
<reference evidence="2 3" key="1">
    <citation type="journal article" date="2012" name="BMC Genomics">
        <title>Comparative genomic analysis and phylogenetic position of Theileria equi.</title>
        <authorList>
            <person name="Kappmeyer L.S."/>
            <person name="Thiagarajan M."/>
            <person name="Herndon D.R."/>
            <person name="Ramsay J.D."/>
            <person name="Caler E."/>
            <person name="Djikeng A."/>
            <person name="Gillespie J.J."/>
            <person name="Lau A.O."/>
            <person name="Roalson E.H."/>
            <person name="Silva J.C."/>
            <person name="Silva M.G."/>
            <person name="Suarez C.E."/>
            <person name="Ueti M.W."/>
            <person name="Nene V.M."/>
            <person name="Mealey R.H."/>
            <person name="Knowles D.P."/>
            <person name="Brayton K.A."/>
        </authorList>
    </citation>
    <scope>NUCLEOTIDE SEQUENCE [LARGE SCALE GENOMIC DNA]</scope>
    <source>
        <strain evidence="2 3">WA</strain>
    </source>
</reference>
<dbReference type="EMBL" id="ACOU01000002">
    <property type="protein sequence ID" value="EKX74195.1"/>
    <property type="molecule type" value="Genomic_DNA"/>
</dbReference>
<dbReference type="KEGG" id="beq:BEWA_042330"/>
<evidence type="ECO:0000313" key="3">
    <source>
        <dbReference type="Proteomes" id="UP000031512"/>
    </source>
</evidence>
<gene>
    <name evidence="2" type="ORF">BEWA_042330</name>
</gene>
<proteinExistence type="predicted"/>
<dbReference type="VEuPathDB" id="PiroplasmaDB:BEWA_042330"/>
<protein>
    <submittedName>
        <fullName evidence="2">Uncharacterized protein</fullName>
    </submittedName>
</protein>
<dbReference type="AlphaFoldDB" id="L1LG05"/>
<name>L1LG05_THEEQ</name>
<evidence type="ECO:0000313" key="2">
    <source>
        <dbReference type="EMBL" id="EKX74195.1"/>
    </source>
</evidence>
<comment type="caution">
    <text evidence="2">The sequence shown here is derived from an EMBL/GenBank/DDBJ whole genome shotgun (WGS) entry which is preliminary data.</text>
</comment>
<keyword evidence="1" id="KW-0472">Membrane</keyword>